<accession>A0A015ZCB0</accession>
<dbReference type="PATRIC" id="fig|1339280.3.peg.4666"/>
<gene>
    <name evidence="1" type="ORF">M076_4904</name>
</gene>
<reference evidence="1 2" key="1">
    <citation type="submission" date="2014-02" db="EMBL/GenBank/DDBJ databases">
        <authorList>
            <person name="Sears C."/>
            <person name="Carroll K."/>
            <person name="Sack B.R."/>
            <person name="Qadri F."/>
            <person name="Myers L.L."/>
            <person name="Chung G.-T."/>
            <person name="Escheverria P."/>
            <person name="Fraser C.M."/>
            <person name="Sadzewicz L."/>
            <person name="Shefchek K.A."/>
            <person name="Tallon L."/>
            <person name="Das S.P."/>
            <person name="Daugherty S."/>
            <person name="Mongodin E.F."/>
        </authorList>
    </citation>
    <scope>NUCLEOTIDE SEQUENCE [LARGE SCALE GENOMIC DNA]</scope>
    <source>
        <strain evidence="1 2">2-F-2 #4</strain>
    </source>
</reference>
<protein>
    <submittedName>
        <fullName evidence="1">Putative mobilization protein B</fullName>
    </submittedName>
</protein>
<evidence type="ECO:0000313" key="2">
    <source>
        <dbReference type="Proteomes" id="UP000022272"/>
    </source>
</evidence>
<comment type="caution">
    <text evidence="1">The sequence shown here is derived from an EMBL/GenBank/DDBJ whole genome shotgun (WGS) entry which is preliminary data.</text>
</comment>
<name>A0A015ZCB0_BACFG</name>
<dbReference type="Pfam" id="PF18976">
    <property type="entry name" value="DUF5712"/>
    <property type="match status" value="1"/>
</dbReference>
<evidence type="ECO:0000313" key="1">
    <source>
        <dbReference type="EMBL" id="EXZ41977.1"/>
    </source>
</evidence>
<dbReference type="InterPro" id="IPR043766">
    <property type="entry name" value="BfmA-like"/>
</dbReference>
<dbReference type="EMBL" id="JGDM01000157">
    <property type="protein sequence ID" value="EXZ41977.1"/>
    <property type="molecule type" value="Genomic_DNA"/>
</dbReference>
<organism evidence="1 2">
    <name type="scientific">Bacteroides fragilis str. 2-F-2 #4</name>
    <dbReference type="NCBI Taxonomy" id="1339280"/>
    <lineage>
        <taxon>Bacteria</taxon>
        <taxon>Pseudomonadati</taxon>
        <taxon>Bacteroidota</taxon>
        <taxon>Bacteroidia</taxon>
        <taxon>Bacteroidales</taxon>
        <taxon>Bacteroidaceae</taxon>
        <taxon>Bacteroides</taxon>
    </lineage>
</organism>
<sequence>MYSKLDPPKKKEGNRPFNAGSCVKLADYMNKEKEEGKFFFSHVNDNVSLTEVIEKIDNNKRTLKKNQEKFYSLSYNPSEREIRHLVKLTTGKVVNELSELSTEERILVFNEFRSYVRECMEIYAKNFNRDRELTANDLVYFGRIEEFRHFTGFDEEVKLGLKKQGDIKPGLNLHAHIIVSRMDVTQTISLSPRTKSRGNTNMLNGREVKNGFNMSNWQVECFEKFGYKYRYISNSDECFYKNSRSYNEISARLKNKVLREITEGMEEERRLVGTIMRISSVTRSPKATIQRFLKNKIKNILSDREPII</sequence>
<dbReference type="AlphaFoldDB" id="A0A015ZCB0"/>
<proteinExistence type="predicted"/>
<dbReference type="Proteomes" id="UP000022272">
    <property type="component" value="Unassembled WGS sequence"/>
</dbReference>